<dbReference type="InterPro" id="IPR014729">
    <property type="entry name" value="Rossmann-like_a/b/a_fold"/>
</dbReference>
<evidence type="ECO:0000313" key="5">
    <source>
        <dbReference type="Proteomes" id="UP000176504"/>
    </source>
</evidence>
<dbReference type="InterPro" id="IPR004821">
    <property type="entry name" value="Cyt_trans-like"/>
</dbReference>
<dbReference type="AlphaFoldDB" id="A0A1F4VFV1"/>
<dbReference type="Proteomes" id="UP000176504">
    <property type="component" value="Unassembled WGS sequence"/>
</dbReference>
<organism evidence="4 5">
    <name type="scientific">candidate division WWE3 bacterium RIFCSPLOWO2_01_FULL_41_18</name>
    <dbReference type="NCBI Taxonomy" id="1802625"/>
    <lineage>
        <taxon>Bacteria</taxon>
        <taxon>Katanobacteria</taxon>
    </lineage>
</organism>
<accession>A0A1F4VFV1</accession>
<keyword evidence="1" id="KW-0808">Transferase</keyword>
<evidence type="ECO:0000256" key="2">
    <source>
        <dbReference type="ARBA" id="ARBA00022695"/>
    </source>
</evidence>
<reference evidence="4 5" key="1">
    <citation type="journal article" date="2016" name="Nat. Commun.">
        <title>Thousands of microbial genomes shed light on interconnected biogeochemical processes in an aquifer system.</title>
        <authorList>
            <person name="Anantharaman K."/>
            <person name="Brown C.T."/>
            <person name="Hug L.A."/>
            <person name="Sharon I."/>
            <person name="Castelle C.J."/>
            <person name="Probst A.J."/>
            <person name="Thomas B.C."/>
            <person name="Singh A."/>
            <person name="Wilkins M.J."/>
            <person name="Karaoz U."/>
            <person name="Brodie E.L."/>
            <person name="Williams K.H."/>
            <person name="Hubbard S.S."/>
            <person name="Banfield J.F."/>
        </authorList>
    </citation>
    <scope>NUCLEOTIDE SEQUENCE [LARGE SCALE GENOMIC DNA]</scope>
</reference>
<evidence type="ECO:0000313" key="4">
    <source>
        <dbReference type="EMBL" id="OGC55808.1"/>
    </source>
</evidence>
<evidence type="ECO:0000259" key="3">
    <source>
        <dbReference type="Pfam" id="PF01467"/>
    </source>
</evidence>
<dbReference type="PANTHER" id="PTHR43793">
    <property type="entry name" value="FAD SYNTHASE"/>
    <property type="match status" value="1"/>
</dbReference>
<dbReference type="InterPro" id="IPR050385">
    <property type="entry name" value="Archaeal_FAD_synthase"/>
</dbReference>
<dbReference type="NCBIfam" id="TIGR00125">
    <property type="entry name" value="cyt_tran_rel"/>
    <property type="match status" value="1"/>
</dbReference>
<dbReference type="PANTHER" id="PTHR43793:SF2">
    <property type="entry name" value="BIFUNCTIONAL PROTEIN HLDE"/>
    <property type="match status" value="1"/>
</dbReference>
<protein>
    <recommendedName>
        <fullName evidence="3">Cytidyltransferase-like domain-containing protein</fullName>
    </recommendedName>
</protein>
<dbReference type="EMBL" id="MEVI01000001">
    <property type="protein sequence ID" value="OGC55808.1"/>
    <property type="molecule type" value="Genomic_DNA"/>
</dbReference>
<dbReference type="SUPFAM" id="SSF52374">
    <property type="entry name" value="Nucleotidylyl transferase"/>
    <property type="match status" value="1"/>
</dbReference>
<comment type="caution">
    <text evidence="4">The sequence shown here is derived from an EMBL/GenBank/DDBJ whole genome shotgun (WGS) entry which is preliminary data.</text>
</comment>
<sequence>MPGLNSNNSIRRGILSYDSNFKDRCFANYTDLEPIIGHCKGLGLRIVLTSGTFDMVHIGHARYLETAKKFGDFLIVGVDSDEKVRKRKGPDRPIVPHTERMEILSHMRYVDAVVLKAINAPRWALIKMAKPDVLIATQETYTKEELIELKKYCGKVVVLDPMATTSTSAKIRRLQISMAGRLEKILTPKLLQAIEESLEEVKK</sequence>
<dbReference type="Pfam" id="PF01467">
    <property type="entry name" value="CTP_transf_like"/>
    <property type="match status" value="1"/>
</dbReference>
<proteinExistence type="predicted"/>
<gene>
    <name evidence="4" type="ORF">A3A78_02100</name>
</gene>
<dbReference type="GO" id="GO:0016779">
    <property type="term" value="F:nucleotidyltransferase activity"/>
    <property type="evidence" value="ECO:0007669"/>
    <property type="project" value="UniProtKB-KW"/>
</dbReference>
<keyword evidence="2" id="KW-0548">Nucleotidyltransferase</keyword>
<evidence type="ECO:0000256" key="1">
    <source>
        <dbReference type="ARBA" id="ARBA00022679"/>
    </source>
</evidence>
<dbReference type="Gene3D" id="3.40.50.620">
    <property type="entry name" value="HUPs"/>
    <property type="match status" value="1"/>
</dbReference>
<feature type="domain" description="Cytidyltransferase-like" evidence="3">
    <location>
        <begin position="49"/>
        <end position="166"/>
    </location>
</feature>
<name>A0A1F4VFV1_UNCKA</name>